<dbReference type="CDD" id="cd17473">
    <property type="entry name" value="MFS_arabinose_efflux_permease_like"/>
    <property type="match status" value="1"/>
</dbReference>
<comment type="subcellular location">
    <subcellularLocation>
        <location evidence="1">Cell membrane</location>
        <topology evidence="1">Multi-pass membrane protein</topology>
    </subcellularLocation>
</comment>
<accession>A0A099T340</accession>
<proteinExistence type="predicted"/>
<feature type="transmembrane region" description="Helical" evidence="6">
    <location>
        <begin position="162"/>
        <end position="179"/>
    </location>
</feature>
<dbReference type="PRINTS" id="PR01036">
    <property type="entry name" value="TCRTETB"/>
</dbReference>
<dbReference type="RefSeq" id="WP_048193718.1">
    <property type="nucleotide sequence ID" value="NZ_CAAGSM010000006.1"/>
</dbReference>
<gene>
    <name evidence="8" type="ORF">LI82_04700</name>
</gene>
<feature type="transmembrane region" description="Helical" evidence="6">
    <location>
        <begin position="361"/>
        <end position="378"/>
    </location>
</feature>
<evidence type="ECO:0000256" key="3">
    <source>
        <dbReference type="ARBA" id="ARBA00022692"/>
    </source>
</evidence>
<dbReference type="InterPro" id="IPR020846">
    <property type="entry name" value="MFS_dom"/>
</dbReference>
<dbReference type="GO" id="GO:0005886">
    <property type="term" value="C:plasma membrane"/>
    <property type="evidence" value="ECO:0007669"/>
    <property type="project" value="UniProtKB-SubCell"/>
</dbReference>
<keyword evidence="5 6" id="KW-0472">Membrane</keyword>
<dbReference type="InterPro" id="IPR036259">
    <property type="entry name" value="MFS_trans_sf"/>
</dbReference>
<feature type="transmembrane region" description="Helical" evidence="6">
    <location>
        <begin position="294"/>
        <end position="317"/>
    </location>
</feature>
<protein>
    <submittedName>
        <fullName evidence="8">Multidrug transporter</fullName>
    </submittedName>
</protein>
<feature type="transmembrane region" description="Helical" evidence="6">
    <location>
        <begin position="205"/>
        <end position="229"/>
    </location>
</feature>
<feature type="transmembrane region" description="Helical" evidence="6">
    <location>
        <begin position="135"/>
        <end position="156"/>
    </location>
</feature>
<keyword evidence="4 6" id="KW-1133">Transmembrane helix</keyword>
<dbReference type="Proteomes" id="UP000029859">
    <property type="component" value="Unassembled WGS sequence"/>
</dbReference>
<dbReference type="Gene3D" id="1.20.1250.20">
    <property type="entry name" value="MFS general substrate transporter like domains"/>
    <property type="match status" value="1"/>
</dbReference>
<dbReference type="AlphaFoldDB" id="A0A099T340"/>
<comment type="caution">
    <text evidence="8">The sequence shown here is derived from an EMBL/GenBank/DDBJ whole genome shotgun (WGS) entry which is preliminary data.</text>
</comment>
<keyword evidence="3 6" id="KW-0812">Transmembrane</keyword>
<evidence type="ECO:0000259" key="7">
    <source>
        <dbReference type="PROSITE" id="PS50850"/>
    </source>
</evidence>
<feature type="domain" description="Major facilitator superfamily (MFS) profile" evidence="7">
    <location>
        <begin position="7"/>
        <end position="383"/>
    </location>
</feature>
<feature type="transmembrane region" description="Helical" evidence="6">
    <location>
        <begin position="98"/>
        <end position="123"/>
    </location>
</feature>
<evidence type="ECO:0000313" key="8">
    <source>
        <dbReference type="EMBL" id="KGK99314.1"/>
    </source>
</evidence>
<evidence type="ECO:0000256" key="2">
    <source>
        <dbReference type="ARBA" id="ARBA00022475"/>
    </source>
</evidence>
<name>A0A099T340_METMT</name>
<keyword evidence="2" id="KW-1003">Cell membrane</keyword>
<dbReference type="SUPFAM" id="SSF103473">
    <property type="entry name" value="MFS general substrate transporter"/>
    <property type="match status" value="1"/>
</dbReference>
<feature type="transmembrane region" description="Helical" evidence="6">
    <location>
        <begin position="241"/>
        <end position="259"/>
    </location>
</feature>
<dbReference type="PANTHER" id="PTHR43124">
    <property type="entry name" value="PURINE EFFLUX PUMP PBUE"/>
    <property type="match status" value="1"/>
</dbReference>
<dbReference type="OrthoDB" id="117970at2157"/>
<dbReference type="PROSITE" id="PS50850">
    <property type="entry name" value="MFS"/>
    <property type="match status" value="1"/>
</dbReference>
<dbReference type="PANTHER" id="PTHR43124:SF3">
    <property type="entry name" value="CHLORAMPHENICOL EFFLUX PUMP RV0191"/>
    <property type="match status" value="1"/>
</dbReference>
<organism evidence="8 9">
    <name type="scientific">Methanococcoides methylutens</name>
    <dbReference type="NCBI Taxonomy" id="2226"/>
    <lineage>
        <taxon>Archaea</taxon>
        <taxon>Methanobacteriati</taxon>
        <taxon>Methanobacteriota</taxon>
        <taxon>Stenosarchaea group</taxon>
        <taxon>Methanomicrobia</taxon>
        <taxon>Methanosarcinales</taxon>
        <taxon>Methanosarcinaceae</taxon>
        <taxon>Methanococcoides</taxon>
    </lineage>
</organism>
<feature type="transmembrane region" description="Helical" evidence="6">
    <location>
        <begin position="266"/>
        <end position="288"/>
    </location>
</feature>
<evidence type="ECO:0000313" key="9">
    <source>
        <dbReference type="Proteomes" id="UP000029859"/>
    </source>
</evidence>
<dbReference type="EMBL" id="JRHO01000009">
    <property type="protein sequence ID" value="KGK99314.1"/>
    <property type="molecule type" value="Genomic_DNA"/>
</dbReference>
<feature type="transmembrane region" description="Helical" evidence="6">
    <location>
        <begin position="338"/>
        <end position="355"/>
    </location>
</feature>
<keyword evidence="9" id="KW-1185">Reference proteome</keyword>
<dbReference type="GO" id="GO:0022857">
    <property type="term" value="F:transmembrane transporter activity"/>
    <property type="evidence" value="ECO:0007669"/>
    <property type="project" value="InterPro"/>
</dbReference>
<evidence type="ECO:0000256" key="4">
    <source>
        <dbReference type="ARBA" id="ARBA00022989"/>
    </source>
</evidence>
<sequence>MNFKPYHLLFLATTVFFAMAGGAILAPVLPQMVEPLSSTPNEVAQLMAVYTISTAIFSLVIGHFVDRVNRKAVLVPCLIINGLMGLFSFFATDLHTLLILRFVQGIGIAGMMSLVMLVIGDVYKGLDRVHSMGRVSMAIAIGSVTAPLIGGGLATIGWNYPFLFYVLSLPFALLVFLLLPETKECDASHGSGLGNAVRELGDFRILYTVFLSFAIFFLLFAIVVFLPFMLKDVFGFAAKEAGMVLSIQGLAIIMVASSIKKLAEKLPLIVLIGLGFSLVGISISLISWTASLPVLFLLLLVFGGGFGLCQTAIDSQIIQISPPQSRGGVLSIHNTMKYVGQSASPVVLGVILLYFDLHVVFLLSGVFGILVAVVTLAFRKRFVVESNI</sequence>
<evidence type="ECO:0000256" key="6">
    <source>
        <dbReference type="SAM" id="Phobius"/>
    </source>
</evidence>
<evidence type="ECO:0000256" key="1">
    <source>
        <dbReference type="ARBA" id="ARBA00004651"/>
    </source>
</evidence>
<dbReference type="Pfam" id="PF07690">
    <property type="entry name" value="MFS_1"/>
    <property type="match status" value="1"/>
</dbReference>
<dbReference type="InterPro" id="IPR050189">
    <property type="entry name" value="MFS_Efflux_Transporters"/>
</dbReference>
<evidence type="ECO:0000256" key="5">
    <source>
        <dbReference type="ARBA" id="ARBA00023136"/>
    </source>
</evidence>
<feature type="transmembrane region" description="Helical" evidence="6">
    <location>
        <begin position="46"/>
        <end position="65"/>
    </location>
</feature>
<reference evidence="8 9" key="1">
    <citation type="submission" date="2014-09" db="EMBL/GenBank/DDBJ databases">
        <title>Draft genome sequence of an obligately methylotrophic methanogen, Methanococcoides methylutens, isolated from marine sediment.</title>
        <authorList>
            <person name="Guan Y."/>
            <person name="Ngugi D.K."/>
            <person name="Blom J."/>
            <person name="Ali S."/>
            <person name="Ferry J.G."/>
            <person name="Stingl U."/>
        </authorList>
    </citation>
    <scope>NUCLEOTIDE SEQUENCE [LARGE SCALE GENOMIC DNA]</scope>
    <source>
        <strain evidence="8 9">DSM 2657</strain>
    </source>
</reference>
<dbReference type="InterPro" id="IPR011701">
    <property type="entry name" value="MFS"/>
</dbReference>
<feature type="transmembrane region" description="Helical" evidence="6">
    <location>
        <begin position="72"/>
        <end position="92"/>
    </location>
</feature>